<dbReference type="InterPro" id="IPR005583">
    <property type="entry name" value="YaaA"/>
</dbReference>
<name>A0ABV2LU61_9FLAO</name>
<reference evidence="2 3" key="1">
    <citation type="submission" date="2024-06" db="EMBL/GenBank/DDBJ databases">
        <title>Genomic Encyclopedia of Type Strains, Phase IV (KMG-IV): sequencing the most valuable type-strain genomes for metagenomic binning, comparative biology and taxonomic classification.</title>
        <authorList>
            <person name="Goeker M."/>
        </authorList>
    </citation>
    <scope>NUCLEOTIDE SEQUENCE [LARGE SCALE GENOMIC DNA]</scope>
    <source>
        <strain evidence="2 3">DSM 29388</strain>
    </source>
</reference>
<dbReference type="NCBIfam" id="NF002542">
    <property type="entry name" value="PRK02101.1-3"/>
    <property type="match status" value="1"/>
</dbReference>
<proteinExistence type="inferred from homology"/>
<dbReference type="RefSeq" id="WP_354508986.1">
    <property type="nucleotide sequence ID" value="NZ_JBEPMO010000008.1"/>
</dbReference>
<gene>
    <name evidence="2" type="ORF">ABID46_001684</name>
</gene>
<dbReference type="PANTHER" id="PTHR30283:SF4">
    <property type="entry name" value="PEROXIDE STRESS RESISTANCE PROTEIN YAAA"/>
    <property type="match status" value="1"/>
</dbReference>
<comment type="similarity">
    <text evidence="1">Belongs to the UPF0246 family.</text>
</comment>
<evidence type="ECO:0000313" key="3">
    <source>
        <dbReference type="Proteomes" id="UP001549146"/>
    </source>
</evidence>
<sequence>MKILLSPAKLMSLETSGSWNKSSTPKFLPEAQTVMESLGNLSVEELQKLMSISKDLAEMNWERNTQWKTKPTAKHSVQAALAFKGEVYRGLDAANLSEEVQNYLNDNLFILSGLYGLLKPSDKVMLYRLEMGSKLDVQGSKNLYGFWKETLTDHVNSKLKKNEVLLNLASVEYSKVLDDKKLKSPKIEVEFLDYKNGQLKPIMVFFKQQRGALARYCAENNLQTIEEVKLYNENNYSFDEKLSNEKKLVFVR</sequence>
<dbReference type="PANTHER" id="PTHR30283">
    <property type="entry name" value="PEROXIDE STRESS RESPONSE PROTEIN YAAA"/>
    <property type="match status" value="1"/>
</dbReference>
<dbReference type="HAMAP" id="MF_00652">
    <property type="entry name" value="UPF0246"/>
    <property type="match status" value="1"/>
</dbReference>
<accession>A0ABV2LU61</accession>
<organism evidence="2 3">
    <name type="scientific">Moheibacter stercoris</name>
    <dbReference type="NCBI Taxonomy" id="1628251"/>
    <lineage>
        <taxon>Bacteria</taxon>
        <taxon>Pseudomonadati</taxon>
        <taxon>Bacteroidota</taxon>
        <taxon>Flavobacteriia</taxon>
        <taxon>Flavobacteriales</taxon>
        <taxon>Weeksellaceae</taxon>
        <taxon>Moheibacter</taxon>
    </lineage>
</organism>
<protein>
    <recommendedName>
        <fullName evidence="1">UPF0246 protein ABID46_001684</fullName>
    </recommendedName>
</protein>
<dbReference type="Proteomes" id="UP001549146">
    <property type="component" value="Unassembled WGS sequence"/>
</dbReference>
<dbReference type="Pfam" id="PF03883">
    <property type="entry name" value="H2O2_YaaD"/>
    <property type="match status" value="1"/>
</dbReference>
<dbReference type="EMBL" id="JBEPMO010000008">
    <property type="protein sequence ID" value="MET3732100.1"/>
    <property type="molecule type" value="Genomic_DNA"/>
</dbReference>
<evidence type="ECO:0000313" key="2">
    <source>
        <dbReference type="EMBL" id="MET3732100.1"/>
    </source>
</evidence>
<evidence type="ECO:0000256" key="1">
    <source>
        <dbReference type="HAMAP-Rule" id="MF_00652"/>
    </source>
</evidence>
<comment type="caution">
    <text evidence="2">The sequence shown here is derived from an EMBL/GenBank/DDBJ whole genome shotgun (WGS) entry which is preliminary data.</text>
</comment>
<keyword evidence="3" id="KW-1185">Reference proteome</keyword>